<dbReference type="SUPFAM" id="SSF103473">
    <property type="entry name" value="MFS general substrate transporter"/>
    <property type="match status" value="1"/>
</dbReference>
<feature type="transmembrane region" description="Helical" evidence="12">
    <location>
        <begin position="21"/>
        <end position="44"/>
    </location>
</feature>
<keyword evidence="3" id="KW-0813">Transport</keyword>
<dbReference type="InterPro" id="IPR036259">
    <property type="entry name" value="MFS_trans_sf"/>
</dbReference>
<dbReference type="InterPro" id="IPR050382">
    <property type="entry name" value="MFS_Na/Anion_cotransporter"/>
</dbReference>
<keyword evidence="9" id="KW-0406">Ion transport</keyword>
<evidence type="ECO:0000256" key="2">
    <source>
        <dbReference type="ARBA" id="ARBA00008586"/>
    </source>
</evidence>
<feature type="transmembrane region" description="Helical" evidence="12">
    <location>
        <begin position="247"/>
        <end position="268"/>
    </location>
</feature>
<evidence type="ECO:0000313" key="14">
    <source>
        <dbReference type="Proteomes" id="UP000695007"/>
    </source>
</evidence>
<feature type="transmembrane region" description="Helical" evidence="12">
    <location>
        <begin position="327"/>
        <end position="346"/>
    </location>
</feature>
<feature type="transmembrane region" description="Helical" evidence="12">
    <location>
        <begin position="352"/>
        <end position="377"/>
    </location>
</feature>
<dbReference type="FunFam" id="1.20.1250.20:FF:000144">
    <property type="entry name" value="Picot, isoform B"/>
    <property type="match status" value="1"/>
</dbReference>
<feature type="transmembrane region" description="Helical" evidence="12">
    <location>
        <begin position="155"/>
        <end position="180"/>
    </location>
</feature>
<evidence type="ECO:0000256" key="5">
    <source>
        <dbReference type="ARBA" id="ARBA00022847"/>
    </source>
</evidence>
<accession>A0AAJ6YXX1</accession>
<evidence type="ECO:0000256" key="3">
    <source>
        <dbReference type="ARBA" id="ARBA00022448"/>
    </source>
</evidence>
<evidence type="ECO:0000256" key="11">
    <source>
        <dbReference type="ARBA" id="ARBA00068450"/>
    </source>
</evidence>
<keyword evidence="7" id="KW-0915">Sodium</keyword>
<feature type="transmembrane region" description="Helical" evidence="12">
    <location>
        <begin position="95"/>
        <end position="113"/>
    </location>
</feature>
<keyword evidence="8 12" id="KW-0472">Membrane</keyword>
<dbReference type="GO" id="GO:0006814">
    <property type="term" value="P:sodium ion transport"/>
    <property type="evidence" value="ECO:0007669"/>
    <property type="project" value="UniProtKB-KW"/>
</dbReference>
<dbReference type="GO" id="GO:0015293">
    <property type="term" value="F:symporter activity"/>
    <property type="evidence" value="ECO:0007669"/>
    <property type="project" value="UniProtKB-KW"/>
</dbReference>
<evidence type="ECO:0000313" key="15">
    <source>
        <dbReference type="RefSeq" id="XP_011506403.1"/>
    </source>
</evidence>
<name>A0AAJ6YXX1_9HYME</name>
<dbReference type="PANTHER" id="PTHR11662">
    <property type="entry name" value="SOLUTE CARRIER FAMILY 17"/>
    <property type="match status" value="1"/>
</dbReference>
<keyword evidence="6 12" id="KW-1133">Transmembrane helix</keyword>
<feature type="transmembrane region" description="Helical" evidence="12">
    <location>
        <begin position="64"/>
        <end position="83"/>
    </location>
</feature>
<dbReference type="Proteomes" id="UP000695007">
    <property type="component" value="Unplaced"/>
</dbReference>
<dbReference type="RefSeq" id="XP_011506403.1">
    <property type="nucleotide sequence ID" value="XM_011508101.1"/>
</dbReference>
<dbReference type="GeneID" id="105368918"/>
<feature type="domain" description="Major facilitator superfamily (MFS) profile" evidence="13">
    <location>
        <begin position="20"/>
        <end position="445"/>
    </location>
</feature>
<keyword evidence="5" id="KW-0769">Symport</keyword>
<dbReference type="PROSITE" id="PS50850">
    <property type="entry name" value="MFS"/>
    <property type="match status" value="1"/>
</dbReference>
<keyword evidence="14" id="KW-1185">Reference proteome</keyword>
<evidence type="ECO:0000256" key="8">
    <source>
        <dbReference type="ARBA" id="ARBA00023136"/>
    </source>
</evidence>
<organism evidence="14 15">
    <name type="scientific">Ceratosolen solmsi marchali</name>
    <dbReference type="NCBI Taxonomy" id="326594"/>
    <lineage>
        <taxon>Eukaryota</taxon>
        <taxon>Metazoa</taxon>
        <taxon>Ecdysozoa</taxon>
        <taxon>Arthropoda</taxon>
        <taxon>Hexapoda</taxon>
        <taxon>Insecta</taxon>
        <taxon>Pterygota</taxon>
        <taxon>Neoptera</taxon>
        <taxon>Endopterygota</taxon>
        <taxon>Hymenoptera</taxon>
        <taxon>Apocrita</taxon>
        <taxon>Proctotrupomorpha</taxon>
        <taxon>Chalcidoidea</taxon>
        <taxon>Agaonidae</taxon>
        <taxon>Agaoninae</taxon>
        <taxon>Ceratosolen</taxon>
    </lineage>
</organism>
<dbReference type="KEGG" id="csol:105368918"/>
<evidence type="ECO:0000256" key="10">
    <source>
        <dbReference type="ARBA" id="ARBA00054632"/>
    </source>
</evidence>
<feature type="transmembrane region" description="Helical" evidence="12">
    <location>
        <begin position="186"/>
        <end position="205"/>
    </location>
</feature>
<feature type="transmembrane region" description="Helical" evidence="12">
    <location>
        <begin position="422"/>
        <end position="440"/>
    </location>
</feature>
<proteinExistence type="inferred from homology"/>
<evidence type="ECO:0000256" key="12">
    <source>
        <dbReference type="SAM" id="Phobius"/>
    </source>
</evidence>
<dbReference type="InterPro" id="IPR020846">
    <property type="entry name" value="MFS_dom"/>
</dbReference>
<dbReference type="AlphaFoldDB" id="A0AAJ6YXX1"/>
<evidence type="ECO:0000256" key="9">
    <source>
        <dbReference type="ARBA" id="ARBA00023201"/>
    </source>
</evidence>
<gene>
    <name evidence="15" type="primary">LOC105368918</name>
</gene>
<dbReference type="Pfam" id="PF07690">
    <property type="entry name" value="MFS_1"/>
    <property type="match status" value="1"/>
</dbReference>
<feature type="transmembrane region" description="Helical" evidence="12">
    <location>
        <begin position="389"/>
        <end position="410"/>
    </location>
</feature>
<dbReference type="Gene3D" id="1.20.1250.20">
    <property type="entry name" value="MFS general substrate transporter like domains"/>
    <property type="match status" value="2"/>
</dbReference>
<keyword evidence="9" id="KW-0739">Sodium transport</keyword>
<evidence type="ECO:0000256" key="4">
    <source>
        <dbReference type="ARBA" id="ARBA00022692"/>
    </source>
</evidence>
<dbReference type="InterPro" id="IPR011701">
    <property type="entry name" value="MFS"/>
</dbReference>
<dbReference type="GO" id="GO:0016020">
    <property type="term" value="C:membrane"/>
    <property type="evidence" value="ECO:0007669"/>
    <property type="project" value="UniProtKB-SubCell"/>
</dbReference>
<sequence>MNDKEDHQITPSKFGSRHVQMLLLFLGMAIAYTVRVSMSVAIVAMRNKNPVNPNIPQYDWDTQMSSFILSSFFWGYVVIQIPSGYVASTHSAQKLLACGIFICSILSVLTPLMASYGYVAVICCRVAMGLCQGCLLPCAQTLLSRWVPPMERARLGSFVMNGPQFGTVITMPISGALAATSIGWPSIFYIFGTIGIVWSIIFYWLGADYPSQYPRISPNETRYINDSLGNLDKSGDIKKLKVPWKSIFTSVPMWALTIVHCGHNWGFYTFLTEMPSYMKSVLNFDISQSGGVSALPYLAMWLLGFPISFLADLALKKGVPIVIVRKLCNSIGLWIPAIAMFILCIIKTTNSIFFVAILVVGIGFNCGTTCGFQINLIDLSPNFAGSMMSITNCIANVLGIVSPLICGIIVTDETNVNQWNIVFSITSVIYFVSNLIFLIFGQANIQPWNDVEDHLKTQHRRVSTISIAGEPTSLSIPEQIIEEESKTPC</sequence>
<comment type="similarity">
    <text evidence="2">Belongs to the major facilitator superfamily. Sodium/anion cotransporter family.</text>
</comment>
<comment type="subcellular location">
    <subcellularLocation>
        <location evidence="1">Membrane</location>
        <topology evidence="1">Multi-pass membrane protein</topology>
    </subcellularLocation>
</comment>
<keyword evidence="4 12" id="KW-0812">Transmembrane</keyword>
<evidence type="ECO:0000256" key="1">
    <source>
        <dbReference type="ARBA" id="ARBA00004141"/>
    </source>
</evidence>
<evidence type="ECO:0000259" key="13">
    <source>
        <dbReference type="PROSITE" id="PS50850"/>
    </source>
</evidence>
<dbReference type="CDD" id="cd17318">
    <property type="entry name" value="MFS_SLC17"/>
    <property type="match status" value="1"/>
</dbReference>
<feature type="transmembrane region" description="Helical" evidence="12">
    <location>
        <begin position="294"/>
        <end position="315"/>
    </location>
</feature>
<dbReference type="GO" id="GO:0006820">
    <property type="term" value="P:monoatomic anion transport"/>
    <property type="evidence" value="ECO:0007669"/>
    <property type="project" value="TreeGrafter"/>
</dbReference>
<protein>
    <recommendedName>
        <fullName evidence="11">Putative inorganic phosphate cotransporter</fullName>
    </recommendedName>
</protein>
<dbReference type="FunFam" id="1.20.1250.20:FF:000003">
    <property type="entry name" value="Solute carrier family 17 member 3"/>
    <property type="match status" value="1"/>
</dbReference>
<evidence type="ECO:0000256" key="7">
    <source>
        <dbReference type="ARBA" id="ARBA00023053"/>
    </source>
</evidence>
<evidence type="ECO:0000256" key="6">
    <source>
        <dbReference type="ARBA" id="ARBA00022989"/>
    </source>
</evidence>
<dbReference type="PANTHER" id="PTHR11662:SF280">
    <property type="entry name" value="FI21844P1-RELATED"/>
    <property type="match status" value="1"/>
</dbReference>
<reference evidence="15" key="1">
    <citation type="submission" date="2025-08" db="UniProtKB">
        <authorList>
            <consortium name="RefSeq"/>
        </authorList>
    </citation>
    <scope>IDENTIFICATION</scope>
</reference>
<comment type="function">
    <text evidence="10">May be an inorganic phosphate cotransporter.</text>
</comment>